<dbReference type="InterPro" id="IPR000291">
    <property type="entry name" value="D-Ala_lig_Van_CS"/>
</dbReference>
<keyword evidence="5 14" id="KW-0547">Nucleotide-binding</keyword>
<comment type="catalytic activity">
    <reaction evidence="12">
        <text>2 D-alanine + ATP = D-alanyl-D-alanine + ADP + phosphate + H(+)</text>
        <dbReference type="Rhea" id="RHEA:11224"/>
        <dbReference type="ChEBI" id="CHEBI:15378"/>
        <dbReference type="ChEBI" id="CHEBI:30616"/>
        <dbReference type="ChEBI" id="CHEBI:43474"/>
        <dbReference type="ChEBI" id="CHEBI:57416"/>
        <dbReference type="ChEBI" id="CHEBI:57822"/>
        <dbReference type="ChEBI" id="CHEBI:456216"/>
        <dbReference type="EC" id="6.3.2.4"/>
    </reaction>
</comment>
<evidence type="ECO:0000256" key="8">
    <source>
        <dbReference type="ARBA" id="ARBA00022960"/>
    </source>
</evidence>
<comment type="similarity">
    <text evidence="2 12">Belongs to the D-alanine--D-alanine ligase family.</text>
</comment>
<feature type="binding site" evidence="14">
    <location>
        <position position="133"/>
    </location>
    <ligand>
        <name>ATP</name>
        <dbReference type="ChEBI" id="CHEBI:30616"/>
    </ligand>
</feature>
<dbReference type="NCBIfam" id="TIGR01205">
    <property type="entry name" value="D_ala_D_alaTIGR"/>
    <property type="match status" value="1"/>
</dbReference>
<comment type="cofactor">
    <cofactor evidence="1">
        <name>Mn(2+)</name>
        <dbReference type="ChEBI" id="CHEBI:29035"/>
    </cofactor>
</comment>
<feature type="active site" evidence="13">
    <location>
        <position position="314"/>
    </location>
</feature>
<dbReference type="PIRSF" id="PIRSF039102">
    <property type="entry name" value="Ddl/VanB"/>
    <property type="match status" value="1"/>
</dbReference>
<dbReference type="InterPro" id="IPR011127">
    <property type="entry name" value="Dala_Dala_lig_N"/>
</dbReference>
<evidence type="ECO:0000256" key="13">
    <source>
        <dbReference type="PIRSR" id="PIRSR039102-1"/>
    </source>
</evidence>
<dbReference type="GO" id="GO:0071555">
    <property type="term" value="P:cell wall organization"/>
    <property type="evidence" value="ECO:0007669"/>
    <property type="project" value="UniProtKB-KW"/>
</dbReference>
<feature type="active site" evidence="13">
    <location>
        <position position="16"/>
    </location>
</feature>
<keyword evidence="11 12" id="KW-0961">Cell wall biogenesis/degradation</keyword>
<dbReference type="AlphaFoldDB" id="A0A249K9N7"/>
<dbReference type="HAMAP" id="MF_00047">
    <property type="entry name" value="Dala_Dala_lig"/>
    <property type="match status" value="1"/>
</dbReference>
<keyword evidence="6 16" id="KW-0067">ATP-binding</keyword>
<feature type="binding site" evidence="14">
    <location>
        <begin position="177"/>
        <end position="178"/>
    </location>
    <ligand>
        <name>ATP</name>
        <dbReference type="ChEBI" id="CHEBI:30616"/>
    </ligand>
</feature>
<dbReference type="UniPathway" id="UPA00219"/>
<feature type="binding site" evidence="15">
    <location>
        <position position="303"/>
    </location>
    <ligand>
        <name>Mg(2+)</name>
        <dbReference type="ChEBI" id="CHEBI:18420"/>
        <label>1</label>
    </ligand>
</feature>
<dbReference type="NCBIfam" id="NF002378">
    <property type="entry name" value="PRK01372.1"/>
    <property type="match status" value="1"/>
</dbReference>
<dbReference type="PANTHER" id="PTHR23132:SF25">
    <property type="entry name" value="D-ALANINE--D-ALANINE LIGASE A"/>
    <property type="match status" value="1"/>
</dbReference>
<feature type="active site" evidence="13">
    <location>
        <position position="177"/>
    </location>
</feature>
<dbReference type="InterPro" id="IPR013815">
    <property type="entry name" value="ATP_grasp_subdomain_1"/>
</dbReference>
<name>A0A249K9N7_9ACTN</name>
<keyword evidence="19" id="KW-1185">Reference proteome</keyword>
<dbReference type="GO" id="GO:0008360">
    <property type="term" value="P:regulation of cell shape"/>
    <property type="evidence" value="ECO:0007669"/>
    <property type="project" value="UniProtKB-KW"/>
</dbReference>
<dbReference type="Gene3D" id="3.30.470.20">
    <property type="entry name" value="ATP-grasp fold, B domain"/>
    <property type="match status" value="1"/>
</dbReference>
<feature type="binding site" evidence="14">
    <location>
        <begin position="302"/>
        <end position="303"/>
    </location>
    <ligand>
        <name>ATP</name>
        <dbReference type="ChEBI" id="CHEBI:30616"/>
    </ligand>
</feature>
<evidence type="ECO:0000256" key="10">
    <source>
        <dbReference type="ARBA" id="ARBA00023211"/>
    </source>
</evidence>
<evidence type="ECO:0000256" key="1">
    <source>
        <dbReference type="ARBA" id="ARBA00001936"/>
    </source>
</evidence>
<dbReference type="PROSITE" id="PS00843">
    <property type="entry name" value="DALA_DALA_LIGASE_1"/>
    <property type="match status" value="1"/>
</dbReference>
<dbReference type="GO" id="GO:0005829">
    <property type="term" value="C:cytosol"/>
    <property type="evidence" value="ECO:0007669"/>
    <property type="project" value="TreeGrafter"/>
</dbReference>
<feature type="binding site" evidence="15">
    <location>
        <position position="290"/>
    </location>
    <ligand>
        <name>Mg(2+)</name>
        <dbReference type="ChEBI" id="CHEBI:18420"/>
        <label>1</label>
    </ligand>
</feature>
<accession>A0A249K9N7</accession>
<dbReference type="FunFam" id="3.30.470.20:FF:000008">
    <property type="entry name" value="D-alanine--D-alanine ligase"/>
    <property type="match status" value="1"/>
</dbReference>
<comment type="pathway">
    <text evidence="12">Cell wall biogenesis; peptidoglycan biosynthesis.</text>
</comment>
<dbReference type="GO" id="GO:0008716">
    <property type="term" value="F:D-alanine-D-alanine ligase activity"/>
    <property type="evidence" value="ECO:0007669"/>
    <property type="project" value="UniProtKB-UniRule"/>
</dbReference>
<dbReference type="SUPFAM" id="SSF52440">
    <property type="entry name" value="PreATP-grasp domain"/>
    <property type="match status" value="1"/>
</dbReference>
<dbReference type="Gene3D" id="3.40.50.20">
    <property type="match status" value="1"/>
</dbReference>
<dbReference type="InterPro" id="IPR011095">
    <property type="entry name" value="Dala_Dala_lig_C"/>
</dbReference>
<gene>
    <name evidence="12" type="primary">ddl</name>
    <name evidence="18" type="ORF">B1s21160_03995</name>
</gene>
<comment type="function">
    <text evidence="12">Cell wall formation.</text>
</comment>
<keyword evidence="12" id="KW-0963">Cytoplasm</keyword>
<evidence type="ECO:0000256" key="7">
    <source>
        <dbReference type="ARBA" id="ARBA00022842"/>
    </source>
</evidence>
<comment type="cofactor">
    <cofactor evidence="15">
        <name>Mg(2+)</name>
        <dbReference type="ChEBI" id="CHEBI:18420"/>
    </cofactor>
    <cofactor evidence="15">
        <name>Mn(2+)</name>
        <dbReference type="ChEBI" id="CHEBI:29035"/>
    </cofactor>
    <text evidence="15">Binds 2 magnesium or manganese ions per subunit.</text>
</comment>
<evidence type="ECO:0000259" key="17">
    <source>
        <dbReference type="PROSITE" id="PS50975"/>
    </source>
</evidence>
<evidence type="ECO:0000256" key="9">
    <source>
        <dbReference type="ARBA" id="ARBA00022984"/>
    </source>
</evidence>
<feature type="domain" description="ATP-grasp" evidence="17">
    <location>
        <begin position="137"/>
        <end position="336"/>
    </location>
</feature>
<evidence type="ECO:0000256" key="15">
    <source>
        <dbReference type="PIRSR" id="PIRSR039102-3"/>
    </source>
</evidence>
<keyword evidence="7 15" id="KW-0460">Magnesium</keyword>
<evidence type="ECO:0000313" key="19">
    <source>
        <dbReference type="Proteomes" id="UP000217171"/>
    </source>
</evidence>
<dbReference type="Proteomes" id="UP000217171">
    <property type="component" value="Chromosome"/>
</dbReference>
<dbReference type="SUPFAM" id="SSF56059">
    <property type="entry name" value="Glutathione synthetase ATP-binding domain-like"/>
    <property type="match status" value="1"/>
</dbReference>
<evidence type="ECO:0000256" key="2">
    <source>
        <dbReference type="ARBA" id="ARBA00010871"/>
    </source>
</evidence>
<keyword evidence="8 12" id="KW-0133">Cell shape</keyword>
<dbReference type="GO" id="GO:0009252">
    <property type="term" value="P:peptidoglycan biosynthetic process"/>
    <property type="evidence" value="ECO:0007669"/>
    <property type="project" value="UniProtKB-UniRule"/>
</dbReference>
<dbReference type="PROSITE" id="PS50975">
    <property type="entry name" value="ATP_GRASP"/>
    <property type="match status" value="1"/>
</dbReference>
<evidence type="ECO:0000313" key="18">
    <source>
        <dbReference type="EMBL" id="ASY13482.1"/>
    </source>
</evidence>
<proteinExistence type="inferred from homology"/>
<comment type="subcellular location">
    <subcellularLocation>
        <location evidence="12">Cytoplasm</location>
    </subcellularLocation>
</comment>
<dbReference type="NCBIfam" id="NF002528">
    <property type="entry name" value="PRK01966.1-4"/>
    <property type="match status" value="1"/>
</dbReference>
<reference evidence="18 19" key="1">
    <citation type="submission" date="2016-07" db="EMBL/GenBank/DDBJ databases">
        <title>High microdiversification within the ubiquitous acI lineage of Actinobacteria.</title>
        <authorList>
            <person name="Neuenschwander S.M."/>
            <person name="Salcher M."/>
            <person name="Ghai R."/>
            <person name="Pernthaler J."/>
        </authorList>
    </citation>
    <scope>NUCLEOTIDE SEQUENCE [LARGE SCALE GENOMIC DNA]</scope>
    <source>
        <strain evidence="18">MMS-21-160</strain>
    </source>
</reference>
<sequence>MSKVRVAIICGGKSSEHEISCVSANGVLGAIDRSLFDPVLIGITKSGKWLLLAEDTNFSIINGALPSVPESGVEISLTSSGLFSGGKNLAIDVAFPILHGPYGEDGTIQGLFEMIGLRYVGSGVLASAVSMDKSYAKPIFAAQGLKVAEGVVVSSNKFTLPSNLSYPLFVKPARSGSSRGTSKVKQANELSAAVDYALTFDTKVIIEKAVVGKEIECAVLQADGEIKVSAVGQIVIAEKYEFYDFQAKYLDNTMQLLVPADLPAGVEAKIQQAALTAFKAAGCEGLARIDFFYSNDSEIIINEINTMPGFTPTSVYPKLIEHSGINYQQLITKLIYTAQNRSASITR</sequence>
<feature type="binding site" evidence="14">
    <location>
        <begin position="169"/>
        <end position="171"/>
    </location>
    <ligand>
        <name>ATP</name>
        <dbReference type="ChEBI" id="CHEBI:30616"/>
    </ligand>
</feature>
<dbReference type="PROSITE" id="PS00844">
    <property type="entry name" value="DALA_DALA_LIGASE_2"/>
    <property type="match status" value="1"/>
</dbReference>
<keyword evidence="10 15" id="KW-0464">Manganese</keyword>
<evidence type="ECO:0000256" key="12">
    <source>
        <dbReference type="HAMAP-Rule" id="MF_00047"/>
    </source>
</evidence>
<feature type="binding site" evidence="15">
    <location>
        <position position="305"/>
    </location>
    <ligand>
        <name>Mg(2+)</name>
        <dbReference type="ChEBI" id="CHEBI:18420"/>
        <label>2</label>
    </ligand>
</feature>
<protein>
    <recommendedName>
        <fullName evidence="12">D-alanine--D-alanine ligase</fullName>
        <ecNumber evidence="12">6.3.2.4</ecNumber>
    </recommendedName>
    <alternativeName>
        <fullName evidence="12">D-Ala-D-Ala ligase</fullName>
    </alternativeName>
    <alternativeName>
        <fullName evidence="12">D-alanylalanine synthetase</fullName>
    </alternativeName>
</protein>
<dbReference type="InterPro" id="IPR011761">
    <property type="entry name" value="ATP-grasp"/>
</dbReference>
<keyword evidence="3 12" id="KW-0436">Ligase</keyword>
<dbReference type="KEGG" id="nhi:B1s21160_03995"/>
<evidence type="ECO:0000256" key="16">
    <source>
        <dbReference type="PROSITE-ProRule" id="PRU00409"/>
    </source>
</evidence>
<dbReference type="EC" id="6.3.2.4" evidence="12"/>
<dbReference type="EMBL" id="CP016771">
    <property type="protein sequence ID" value="ASY13482.1"/>
    <property type="molecule type" value="Genomic_DNA"/>
</dbReference>
<organism evidence="18 19">
    <name type="scientific">Candidatus Nanopelagicus hibericus</name>
    <dbReference type="NCBI Taxonomy" id="1884915"/>
    <lineage>
        <taxon>Bacteria</taxon>
        <taxon>Bacillati</taxon>
        <taxon>Actinomycetota</taxon>
        <taxon>Actinomycetes</taxon>
        <taxon>Candidatus Nanopelagicales</taxon>
        <taxon>Candidatus Nanopelagicaceae</taxon>
        <taxon>Candidatus Nanopelagicus</taxon>
    </lineage>
</organism>
<feature type="binding site" evidence="15">
    <location>
        <position position="303"/>
    </location>
    <ligand>
        <name>Mg(2+)</name>
        <dbReference type="ChEBI" id="CHEBI:18420"/>
        <label>2</label>
    </ligand>
</feature>
<keyword evidence="9 12" id="KW-0573">Peptidoglycan synthesis</keyword>
<keyword evidence="4 15" id="KW-0479">Metal-binding</keyword>
<evidence type="ECO:0000256" key="4">
    <source>
        <dbReference type="ARBA" id="ARBA00022723"/>
    </source>
</evidence>
<evidence type="ECO:0000256" key="14">
    <source>
        <dbReference type="PIRSR" id="PIRSR039102-2"/>
    </source>
</evidence>
<evidence type="ECO:0000256" key="6">
    <source>
        <dbReference type="ARBA" id="ARBA00022840"/>
    </source>
</evidence>
<dbReference type="InterPro" id="IPR005905">
    <property type="entry name" value="D_ala_D_ala"/>
</dbReference>
<dbReference type="Pfam" id="PF07478">
    <property type="entry name" value="Dala_Dala_lig_C"/>
    <property type="match status" value="1"/>
</dbReference>
<dbReference type="OrthoDB" id="9813261at2"/>
<evidence type="ECO:0000256" key="5">
    <source>
        <dbReference type="ARBA" id="ARBA00022741"/>
    </source>
</evidence>
<feature type="binding site" evidence="14">
    <location>
        <begin position="207"/>
        <end position="214"/>
    </location>
    <ligand>
        <name>ATP</name>
        <dbReference type="ChEBI" id="CHEBI:30616"/>
    </ligand>
</feature>
<dbReference type="Pfam" id="PF01820">
    <property type="entry name" value="Dala_Dala_lig_N"/>
    <property type="match status" value="1"/>
</dbReference>
<dbReference type="RefSeq" id="WP_095672505.1">
    <property type="nucleotide sequence ID" value="NZ_CP016771.1"/>
</dbReference>
<dbReference type="GO" id="GO:0005524">
    <property type="term" value="F:ATP binding"/>
    <property type="evidence" value="ECO:0007669"/>
    <property type="project" value="UniProtKB-UniRule"/>
</dbReference>
<dbReference type="PANTHER" id="PTHR23132">
    <property type="entry name" value="D-ALANINE--D-ALANINE LIGASE"/>
    <property type="match status" value="1"/>
</dbReference>
<dbReference type="GO" id="GO:0046872">
    <property type="term" value="F:metal ion binding"/>
    <property type="evidence" value="ECO:0007669"/>
    <property type="project" value="UniProtKB-KW"/>
</dbReference>
<evidence type="ECO:0000256" key="11">
    <source>
        <dbReference type="ARBA" id="ARBA00023316"/>
    </source>
</evidence>
<dbReference type="Gene3D" id="3.30.1490.20">
    <property type="entry name" value="ATP-grasp fold, A domain"/>
    <property type="match status" value="1"/>
</dbReference>
<dbReference type="InterPro" id="IPR016185">
    <property type="entry name" value="PreATP-grasp_dom_sf"/>
</dbReference>
<evidence type="ECO:0000256" key="3">
    <source>
        <dbReference type="ARBA" id="ARBA00022598"/>
    </source>
</evidence>